<proteinExistence type="predicted"/>
<dbReference type="Proteomes" id="UP000023152">
    <property type="component" value="Unassembled WGS sequence"/>
</dbReference>
<accession>X6PBS3</accession>
<dbReference type="EMBL" id="ASPP01001452">
    <property type="protein sequence ID" value="ETO35631.1"/>
    <property type="molecule type" value="Genomic_DNA"/>
</dbReference>
<sequence length="207" mass="25346">MYHYPKDLMKLVEEFNECINNSTLIKTWNECKQIYFMSFFKLKPFYCIKDIKRLKIYIHLCDKCYYCLSYRITLDCEFEILRNMCLHVLHKVLHYSKRLNIAESVSLVYTTIYNINANICISKKKQILSKRIQFLLLLMDQYTVYVYILQFKKIKRLFVMYSTLDYVLCNSNQIFQEYEIIFDYANQMIVLLDDNRIEVFKILLWYN</sequence>
<name>X6PBS3_RETFI</name>
<comment type="caution">
    <text evidence="1">The sequence shown here is derived from an EMBL/GenBank/DDBJ whole genome shotgun (WGS) entry which is preliminary data.</text>
</comment>
<keyword evidence="2" id="KW-1185">Reference proteome</keyword>
<dbReference type="AlphaFoldDB" id="X6PBS3"/>
<protein>
    <submittedName>
        <fullName evidence="1">Uncharacterized protein</fullName>
    </submittedName>
</protein>
<organism evidence="1 2">
    <name type="scientific">Reticulomyxa filosa</name>
    <dbReference type="NCBI Taxonomy" id="46433"/>
    <lineage>
        <taxon>Eukaryota</taxon>
        <taxon>Sar</taxon>
        <taxon>Rhizaria</taxon>
        <taxon>Retaria</taxon>
        <taxon>Foraminifera</taxon>
        <taxon>Monothalamids</taxon>
        <taxon>Reticulomyxidae</taxon>
        <taxon>Reticulomyxa</taxon>
    </lineage>
</organism>
<evidence type="ECO:0000313" key="2">
    <source>
        <dbReference type="Proteomes" id="UP000023152"/>
    </source>
</evidence>
<evidence type="ECO:0000313" key="1">
    <source>
        <dbReference type="EMBL" id="ETO35631.1"/>
    </source>
</evidence>
<reference evidence="1 2" key="1">
    <citation type="journal article" date="2013" name="Curr. Biol.">
        <title>The Genome of the Foraminiferan Reticulomyxa filosa.</title>
        <authorList>
            <person name="Glockner G."/>
            <person name="Hulsmann N."/>
            <person name="Schleicher M."/>
            <person name="Noegel A.A."/>
            <person name="Eichinger L."/>
            <person name="Gallinger C."/>
            <person name="Pawlowski J."/>
            <person name="Sierra R."/>
            <person name="Euteneuer U."/>
            <person name="Pillet L."/>
            <person name="Moustafa A."/>
            <person name="Platzer M."/>
            <person name="Groth M."/>
            <person name="Szafranski K."/>
            <person name="Schliwa M."/>
        </authorList>
    </citation>
    <scope>NUCLEOTIDE SEQUENCE [LARGE SCALE GENOMIC DNA]</scope>
</reference>
<gene>
    <name evidence="1" type="ORF">RFI_01432</name>
</gene>